<keyword evidence="2" id="KW-1185">Reference proteome</keyword>
<organism evidence="1 2">
    <name type="scientific">Nitritalea halalkaliphila LW7</name>
    <dbReference type="NCBI Taxonomy" id="1189621"/>
    <lineage>
        <taxon>Bacteria</taxon>
        <taxon>Pseudomonadati</taxon>
        <taxon>Bacteroidota</taxon>
        <taxon>Cytophagia</taxon>
        <taxon>Cytophagales</taxon>
        <taxon>Cyclobacteriaceae</taxon>
        <taxon>Nitritalea</taxon>
    </lineage>
</organism>
<accession>I5BX11</accession>
<comment type="caution">
    <text evidence="1">The sequence shown here is derived from an EMBL/GenBank/DDBJ whole genome shotgun (WGS) entry which is preliminary data.</text>
</comment>
<dbReference type="SUPFAM" id="SSF52833">
    <property type="entry name" value="Thioredoxin-like"/>
    <property type="match status" value="1"/>
</dbReference>
<reference evidence="1 2" key="1">
    <citation type="submission" date="2012-05" db="EMBL/GenBank/DDBJ databases">
        <title>Genome sequence of Nitritalea halalkaliphila LW7.</title>
        <authorList>
            <person name="Jangir P.K."/>
            <person name="Singh A."/>
            <person name="Shivaji S."/>
            <person name="Sharma R."/>
        </authorList>
    </citation>
    <scope>NUCLEOTIDE SEQUENCE [LARGE SCALE GENOMIC DNA]</scope>
    <source>
        <strain evidence="1 2">LW7</strain>
    </source>
</reference>
<dbReference type="Gene3D" id="3.40.30.10">
    <property type="entry name" value="Glutaredoxin"/>
    <property type="match status" value="1"/>
</dbReference>
<dbReference type="STRING" id="1189621.A3SI_16490"/>
<sequence length="339" mass="38582">MAGHRKLDSLQAQFSESLHIWAVSYEETSRVRRFVEKQPATFQHVRDEHELLATYFPHRIIPHAVLIDPSGQIRSISAPEDLDAFTLQAFLSGEEPRVAQKQDRIGFDPLRSDIFERSGTEEEAFTLIESLEGLPTLSIKGLGEGLKGRRLTLINYSISGMIREAMDLGWRRFQIKEEEKQALEEELYTLDLIVAEADSDLLRTQLFEHVQTHFGLTLDTLRETSKIYRLVLEDPVKRAQHAAVNPEEAGASGQHYRSPAAQLKDLADYLEQFGIVGAIVLPETETDPPYPMDFRFFPEDVATFWKALEALGLGLRQEEAEVTRYQVSLKKEIASPKLF</sequence>
<dbReference type="EMBL" id="AJYA01000047">
    <property type="protein sequence ID" value="EIM74113.1"/>
    <property type="molecule type" value="Genomic_DNA"/>
</dbReference>
<dbReference type="Proteomes" id="UP000005551">
    <property type="component" value="Unassembled WGS sequence"/>
</dbReference>
<gene>
    <name evidence="1" type="ORF">A3SI_16490</name>
</gene>
<dbReference type="AlphaFoldDB" id="I5BX11"/>
<proteinExistence type="predicted"/>
<name>I5BX11_9BACT</name>
<evidence type="ECO:0000313" key="2">
    <source>
        <dbReference type="Proteomes" id="UP000005551"/>
    </source>
</evidence>
<evidence type="ECO:0000313" key="1">
    <source>
        <dbReference type="EMBL" id="EIM74113.1"/>
    </source>
</evidence>
<dbReference type="InterPro" id="IPR036249">
    <property type="entry name" value="Thioredoxin-like_sf"/>
</dbReference>
<protein>
    <submittedName>
        <fullName evidence="1">Alkyl hydroperoxide reductase/ thiol specific antioxidant/ mal allergen</fullName>
    </submittedName>
</protein>